<dbReference type="InterPro" id="IPR020084">
    <property type="entry name" value="NUDIX_hydrolase_CS"/>
</dbReference>
<dbReference type="GO" id="GO:0016787">
    <property type="term" value="F:hydrolase activity"/>
    <property type="evidence" value="ECO:0007669"/>
    <property type="project" value="UniProtKB-KW"/>
</dbReference>
<accession>A0ABW1WG04</accession>
<feature type="domain" description="Nudix hydrolase" evidence="4">
    <location>
        <begin position="7"/>
        <end position="145"/>
    </location>
</feature>
<dbReference type="RefSeq" id="WP_253053565.1">
    <property type="nucleotide sequence ID" value="NZ_JAMXWN010000004.1"/>
</dbReference>
<evidence type="ECO:0000256" key="2">
    <source>
        <dbReference type="ARBA" id="ARBA00022801"/>
    </source>
</evidence>
<dbReference type="PROSITE" id="PS51462">
    <property type="entry name" value="NUDIX"/>
    <property type="match status" value="1"/>
</dbReference>
<evidence type="ECO:0000313" key="6">
    <source>
        <dbReference type="Proteomes" id="UP001596267"/>
    </source>
</evidence>
<evidence type="ECO:0000256" key="1">
    <source>
        <dbReference type="ARBA" id="ARBA00005582"/>
    </source>
</evidence>
<dbReference type="InterPro" id="IPR020476">
    <property type="entry name" value="Nudix_hydrolase"/>
</dbReference>
<dbReference type="InterPro" id="IPR000086">
    <property type="entry name" value="NUDIX_hydrolase_dom"/>
</dbReference>
<name>A0ABW1WG04_9BACL</name>
<protein>
    <submittedName>
        <fullName evidence="5">NUDIX hydrolase</fullName>
        <ecNumber evidence="5">3.6.-.-</ecNumber>
    </submittedName>
</protein>
<dbReference type="PROSITE" id="PS00893">
    <property type="entry name" value="NUDIX_BOX"/>
    <property type="match status" value="1"/>
</dbReference>
<comment type="similarity">
    <text evidence="1 3">Belongs to the Nudix hydrolase family.</text>
</comment>
<dbReference type="Pfam" id="PF00293">
    <property type="entry name" value="NUDIX"/>
    <property type="match status" value="1"/>
</dbReference>
<dbReference type="SUPFAM" id="SSF55811">
    <property type="entry name" value="Nudix"/>
    <property type="match status" value="1"/>
</dbReference>
<keyword evidence="2 3" id="KW-0378">Hydrolase</keyword>
<dbReference type="PANTHER" id="PTHR43736">
    <property type="entry name" value="ADP-RIBOSE PYROPHOSPHATASE"/>
    <property type="match status" value="1"/>
</dbReference>
<proteinExistence type="inferred from homology"/>
<evidence type="ECO:0000313" key="5">
    <source>
        <dbReference type="EMBL" id="MFC6386238.1"/>
    </source>
</evidence>
<dbReference type="Gene3D" id="3.90.79.10">
    <property type="entry name" value="Nucleoside Triphosphate Pyrophosphohydrolase"/>
    <property type="match status" value="1"/>
</dbReference>
<gene>
    <name evidence="5" type="ORF">ACFP7A_06475</name>
</gene>
<evidence type="ECO:0000256" key="3">
    <source>
        <dbReference type="RuleBase" id="RU003476"/>
    </source>
</evidence>
<dbReference type="Proteomes" id="UP001596267">
    <property type="component" value="Unassembled WGS sequence"/>
</dbReference>
<dbReference type="InterPro" id="IPR015797">
    <property type="entry name" value="NUDIX_hydrolase-like_dom_sf"/>
</dbReference>
<dbReference type="PRINTS" id="PR00502">
    <property type="entry name" value="NUDIXFAMILY"/>
</dbReference>
<dbReference type="PANTHER" id="PTHR43736:SF1">
    <property type="entry name" value="DIHYDRONEOPTERIN TRIPHOSPHATE DIPHOSPHATASE"/>
    <property type="match status" value="1"/>
</dbReference>
<keyword evidence="6" id="KW-1185">Reference proteome</keyword>
<comment type="caution">
    <text evidence="5">The sequence shown here is derived from an EMBL/GenBank/DDBJ whole genome shotgun (WGS) entry which is preliminary data.</text>
</comment>
<organism evidence="5 6">
    <name type="scientific">Sporolactobacillus kofuensis</name>
    <dbReference type="NCBI Taxonomy" id="269672"/>
    <lineage>
        <taxon>Bacteria</taxon>
        <taxon>Bacillati</taxon>
        <taxon>Bacillota</taxon>
        <taxon>Bacilli</taxon>
        <taxon>Bacillales</taxon>
        <taxon>Sporolactobacillaceae</taxon>
        <taxon>Sporolactobacillus</taxon>
    </lineage>
</organism>
<dbReference type="EC" id="3.6.-.-" evidence="5"/>
<dbReference type="CDD" id="cd04686">
    <property type="entry name" value="NUDIX_Hydrolase"/>
    <property type="match status" value="1"/>
</dbReference>
<reference evidence="6" key="1">
    <citation type="journal article" date="2019" name="Int. J. Syst. Evol. Microbiol.">
        <title>The Global Catalogue of Microorganisms (GCM) 10K type strain sequencing project: providing services to taxonomists for standard genome sequencing and annotation.</title>
        <authorList>
            <consortium name="The Broad Institute Genomics Platform"/>
            <consortium name="The Broad Institute Genome Sequencing Center for Infectious Disease"/>
            <person name="Wu L."/>
            <person name="Ma J."/>
        </authorList>
    </citation>
    <scope>NUCLEOTIDE SEQUENCE [LARGE SCALE GENOMIC DNA]</scope>
    <source>
        <strain evidence="6">CCUG 42001</strain>
    </source>
</reference>
<evidence type="ECO:0000259" key="4">
    <source>
        <dbReference type="PROSITE" id="PS51462"/>
    </source>
</evidence>
<sequence length="162" mass="18487">MNEQKKQYHTAFGCYGIAARDGKMIVIDKTGGPYIHRYDLPGGSQEPGESLEATLIREIKEETGMTVSNYSQIGTFDFFLPWMWRNFTHVHHVAVFYQITQMEGQFELPKQFDGQDSSGAHWVSLSELNLENASPLVLKAVEWLKHQEIPSEATVYDSWSVL</sequence>
<dbReference type="EMBL" id="JBHSTQ010000005">
    <property type="protein sequence ID" value="MFC6386238.1"/>
    <property type="molecule type" value="Genomic_DNA"/>
</dbReference>